<sequence>MRENRTYGLTRGRSGSAASLYSTGAIIRGEKICGAIIPGEHKIDYITISFGLSTLAVSAGLKSRSVLIFTDVG</sequence>
<dbReference type="AlphaFoldDB" id="F4KT36"/>
<organism evidence="1 2">
    <name type="scientific">Haliscomenobacter hydrossis (strain ATCC 27775 / DSM 1100 / LMG 10767 / O)</name>
    <dbReference type="NCBI Taxonomy" id="760192"/>
    <lineage>
        <taxon>Bacteria</taxon>
        <taxon>Pseudomonadati</taxon>
        <taxon>Bacteroidota</taxon>
        <taxon>Saprospiria</taxon>
        <taxon>Saprospirales</taxon>
        <taxon>Haliscomenobacteraceae</taxon>
        <taxon>Haliscomenobacter</taxon>
    </lineage>
</organism>
<reference evidence="1 2" key="1">
    <citation type="journal article" date="2011" name="Stand. Genomic Sci.">
        <title>Complete genome sequence of Haliscomenobacter hydrossis type strain (O).</title>
        <authorList>
            <consortium name="US DOE Joint Genome Institute (JGI-PGF)"/>
            <person name="Daligault H."/>
            <person name="Lapidus A."/>
            <person name="Zeytun A."/>
            <person name="Nolan M."/>
            <person name="Lucas S."/>
            <person name="Del Rio T.G."/>
            <person name="Tice H."/>
            <person name="Cheng J.F."/>
            <person name="Tapia R."/>
            <person name="Han C."/>
            <person name="Goodwin L."/>
            <person name="Pitluck S."/>
            <person name="Liolios K."/>
            <person name="Pagani I."/>
            <person name="Ivanova N."/>
            <person name="Huntemann M."/>
            <person name="Mavromatis K."/>
            <person name="Mikhailova N."/>
            <person name="Pati A."/>
            <person name="Chen A."/>
            <person name="Palaniappan K."/>
            <person name="Land M."/>
            <person name="Hauser L."/>
            <person name="Brambilla E.M."/>
            <person name="Rohde M."/>
            <person name="Verbarg S."/>
            <person name="Goker M."/>
            <person name="Bristow J."/>
            <person name="Eisen J.A."/>
            <person name="Markowitz V."/>
            <person name="Hugenholtz P."/>
            <person name="Kyrpides N.C."/>
            <person name="Klenk H.P."/>
            <person name="Woyke T."/>
        </authorList>
    </citation>
    <scope>NUCLEOTIDE SEQUENCE [LARGE SCALE GENOMIC DNA]</scope>
    <source>
        <strain evidence="2">ATCC 27775 / DSM 1100 / LMG 10767 / O</strain>
    </source>
</reference>
<evidence type="ECO:0000313" key="1">
    <source>
        <dbReference type="EMBL" id="AEE50106.1"/>
    </source>
</evidence>
<proteinExistence type="predicted"/>
<accession>F4KT36</accession>
<evidence type="ECO:0000313" key="2">
    <source>
        <dbReference type="Proteomes" id="UP000008461"/>
    </source>
</evidence>
<dbReference type="HOGENOM" id="CLU_2699572_0_0_10"/>
<dbReference type="Proteomes" id="UP000008461">
    <property type="component" value="Chromosome"/>
</dbReference>
<dbReference type="EMBL" id="CP002691">
    <property type="protein sequence ID" value="AEE50106.1"/>
    <property type="molecule type" value="Genomic_DNA"/>
</dbReference>
<dbReference type="KEGG" id="hhy:Halhy_2224"/>
<protein>
    <submittedName>
        <fullName evidence="1">Uncharacterized protein</fullName>
    </submittedName>
</protein>
<name>F4KT36_HALH1</name>
<keyword evidence="2" id="KW-1185">Reference proteome</keyword>
<reference key="2">
    <citation type="submission" date="2011-04" db="EMBL/GenBank/DDBJ databases">
        <title>Complete sequence of chromosome of Haliscomenobacter hydrossis DSM 1100.</title>
        <authorList>
            <consortium name="US DOE Joint Genome Institute (JGI-PGF)"/>
            <person name="Lucas S."/>
            <person name="Han J."/>
            <person name="Lapidus A."/>
            <person name="Bruce D."/>
            <person name="Goodwin L."/>
            <person name="Pitluck S."/>
            <person name="Peters L."/>
            <person name="Kyrpides N."/>
            <person name="Mavromatis K."/>
            <person name="Ivanova N."/>
            <person name="Ovchinnikova G."/>
            <person name="Pagani I."/>
            <person name="Daligault H."/>
            <person name="Detter J.C."/>
            <person name="Han C."/>
            <person name="Land M."/>
            <person name="Hauser L."/>
            <person name="Markowitz V."/>
            <person name="Cheng J.-F."/>
            <person name="Hugenholtz P."/>
            <person name="Woyke T."/>
            <person name="Wu D."/>
            <person name="Verbarg S."/>
            <person name="Frueling A."/>
            <person name="Brambilla E."/>
            <person name="Klenk H.-P."/>
            <person name="Eisen J.A."/>
        </authorList>
    </citation>
    <scope>NUCLEOTIDE SEQUENCE</scope>
    <source>
        <strain>DSM 1100</strain>
    </source>
</reference>
<gene>
    <name evidence="1" type="ordered locus">Halhy_2224</name>
</gene>